<evidence type="ECO:0000256" key="4">
    <source>
        <dbReference type="ARBA" id="ARBA00022801"/>
    </source>
</evidence>
<dbReference type="GO" id="GO:0016791">
    <property type="term" value="F:phosphatase activity"/>
    <property type="evidence" value="ECO:0007669"/>
    <property type="project" value="InterPro"/>
</dbReference>
<dbReference type="GO" id="GO:0005576">
    <property type="term" value="C:extracellular region"/>
    <property type="evidence" value="ECO:0007669"/>
    <property type="project" value="UniProtKB-SubCell"/>
</dbReference>
<gene>
    <name evidence="7" type="primary">ipgD</name>
    <name evidence="7" type="ORF">PNK_0614</name>
</gene>
<evidence type="ECO:0000256" key="2">
    <source>
        <dbReference type="ARBA" id="ARBA00009007"/>
    </source>
</evidence>
<evidence type="ECO:0000256" key="3">
    <source>
        <dbReference type="ARBA" id="ARBA00022525"/>
    </source>
</evidence>
<dbReference type="EMBL" id="LN879502">
    <property type="protein sequence ID" value="CUI16241.1"/>
    <property type="molecule type" value="Genomic_DNA"/>
</dbReference>
<dbReference type="KEGG" id="pnl:PNK_0614"/>
<dbReference type="PRINTS" id="PR01734">
    <property type="entry name" value="TYPE3OMBPROT"/>
</dbReference>
<sequence length="652" mass="71175">MNSDITIHRPMATEQMAPVQTPQSQTRSSATAHERVNNFMGHSYALLAHLEEQNSGHTGEVAVQVNNIYLQAASDLFKIEAQIKHSIQESPNLSKKEVKELAKALKTAEKDIAKVLQKAQIDVASEIGSAGRAELKRKIATLAQGGFKAKFIGLLALVSSTNKAAVDGFKQAKLSMETASKKAFAEPVNNESEVQRDQRTEFNNFREGVGNLKRRAGIIGLNGVYRVQVTFSDKAIQKQFKSFIAQNQSQKTERVTIARDLTTQNAKGEQVQFKSKLVPLNKEFDSLVNVKGEDGAASRVFENIFGEKGGISSANRQESHLINGWESNLSDESGTRIYQALRHGITSDKFETDKDVRQANSKKAAGELLKAALMQQLGDQGLSLEDASRSTSPITLNFNSVSLVTPDDFRAIGSKGANEKNMLFDQTDALHSYAGTNKTLVVDGLHIPINLSVNTFNFGVNVGAVGYGLGTINQYEQNVKALQGLEAQAQAAIDKLPQGMQKDNLKELLGDIKSLMADRKAYLDGDNQYEVGAKIINLSNQLDQLNGNTKCAFNCMSGKDRTGMMDGVAKAFAVMRSINGKIPTHEDLKNNEEIREQFRSILVPILLEMGGIDITEINTSATGYKVGKEAQLAQLPDDKFLEMLGLAKTTSS</sequence>
<evidence type="ECO:0000313" key="7">
    <source>
        <dbReference type="EMBL" id="CUI16241.1"/>
    </source>
</evidence>
<comment type="similarity">
    <text evidence="2">Belongs to the phosphatase IpgD/SopB family.</text>
</comment>
<feature type="compositionally biased region" description="Polar residues" evidence="6">
    <location>
        <begin position="18"/>
        <end position="31"/>
    </location>
</feature>
<dbReference type="Proteomes" id="UP000069902">
    <property type="component" value="Chromosome cPNK"/>
</dbReference>
<feature type="region of interest" description="Disordered" evidence="6">
    <location>
        <begin position="1"/>
        <end position="31"/>
    </location>
</feature>
<evidence type="ECO:0000256" key="1">
    <source>
        <dbReference type="ARBA" id="ARBA00004613"/>
    </source>
</evidence>
<dbReference type="Pfam" id="PF05925">
    <property type="entry name" value="IpgD"/>
    <property type="match status" value="1"/>
</dbReference>
<comment type="subcellular location">
    <subcellularLocation>
        <location evidence="1">Secreted</location>
    </subcellularLocation>
</comment>
<keyword evidence="3" id="KW-0964">Secreted</keyword>
<dbReference type="InterPro" id="IPR008108">
    <property type="entry name" value="IpgD/SopB"/>
</dbReference>
<dbReference type="PATRIC" id="fig|389348.3.peg.674"/>
<name>A0A0U5EQC6_9BACT</name>
<evidence type="ECO:0000256" key="5">
    <source>
        <dbReference type="ARBA" id="ARBA00023026"/>
    </source>
</evidence>
<protein>
    <submittedName>
        <fullName evidence="7">Inositol phosphate phosphatase sopB</fullName>
        <ecNumber evidence="7">3.1.3.-</ecNumber>
    </submittedName>
</protein>
<evidence type="ECO:0000313" key="8">
    <source>
        <dbReference type="Proteomes" id="UP000069902"/>
    </source>
</evidence>
<dbReference type="RefSeq" id="WP_059060222.1">
    <property type="nucleotide sequence ID" value="NZ_LN879502.1"/>
</dbReference>
<accession>A0A0U5EQC6</accession>
<dbReference type="InParanoid" id="A0A0U5EQC6"/>
<dbReference type="EC" id="3.1.3.-" evidence="7"/>
<organism evidence="7 8">
    <name type="scientific">Candidatus Protochlamydia naegleriophila</name>
    <dbReference type="NCBI Taxonomy" id="389348"/>
    <lineage>
        <taxon>Bacteria</taxon>
        <taxon>Pseudomonadati</taxon>
        <taxon>Chlamydiota</taxon>
        <taxon>Chlamydiia</taxon>
        <taxon>Parachlamydiales</taxon>
        <taxon>Parachlamydiaceae</taxon>
        <taxon>Candidatus Protochlamydia</taxon>
    </lineage>
</organism>
<reference evidence="8" key="1">
    <citation type="submission" date="2015-09" db="EMBL/GenBank/DDBJ databases">
        <authorList>
            <person name="Bertelli C."/>
        </authorList>
    </citation>
    <scope>NUCLEOTIDE SEQUENCE [LARGE SCALE GENOMIC DNA]</scope>
    <source>
        <strain evidence="8">KNic</strain>
    </source>
</reference>
<keyword evidence="8" id="KW-1185">Reference proteome</keyword>
<evidence type="ECO:0000256" key="6">
    <source>
        <dbReference type="SAM" id="MobiDB-lite"/>
    </source>
</evidence>
<keyword evidence="4 7" id="KW-0378">Hydrolase</keyword>
<keyword evidence="5" id="KW-0843">Virulence</keyword>
<dbReference type="AlphaFoldDB" id="A0A0U5EQC6"/>
<proteinExistence type="inferred from homology"/>